<gene>
    <name evidence="1" type="ORF">M5K25_000432</name>
</gene>
<name>A0ABD0W4U3_DENTH</name>
<reference evidence="1 2" key="1">
    <citation type="journal article" date="2024" name="Plant Biotechnol. J.">
        <title>Dendrobium thyrsiflorum genome and its molecular insights into genes involved in important horticultural traits.</title>
        <authorList>
            <person name="Chen B."/>
            <person name="Wang J.Y."/>
            <person name="Zheng P.J."/>
            <person name="Li K.L."/>
            <person name="Liang Y.M."/>
            <person name="Chen X.F."/>
            <person name="Zhang C."/>
            <person name="Zhao X."/>
            <person name="He X."/>
            <person name="Zhang G.Q."/>
            <person name="Liu Z.J."/>
            <person name="Xu Q."/>
        </authorList>
    </citation>
    <scope>NUCLEOTIDE SEQUENCE [LARGE SCALE GENOMIC DNA]</scope>
    <source>
        <strain evidence="1">GZMU011</strain>
    </source>
</reference>
<organism evidence="1 2">
    <name type="scientific">Dendrobium thyrsiflorum</name>
    <name type="common">Pinecone-like raceme dendrobium</name>
    <name type="synonym">Orchid</name>
    <dbReference type="NCBI Taxonomy" id="117978"/>
    <lineage>
        <taxon>Eukaryota</taxon>
        <taxon>Viridiplantae</taxon>
        <taxon>Streptophyta</taxon>
        <taxon>Embryophyta</taxon>
        <taxon>Tracheophyta</taxon>
        <taxon>Spermatophyta</taxon>
        <taxon>Magnoliopsida</taxon>
        <taxon>Liliopsida</taxon>
        <taxon>Asparagales</taxon>
        <taxon>Orchidaceae</taxon>
        <taxon>Epidendroideae</taxon>
        <taxon>Malaxideae</taxon>
        <taxon>Dendrobiinae</taxon>
        <taxon>Dendrobium</taxon>
    </lineage>
</organism>
<dbReference type="Proteomes" id="UP001552299">
    <property type="component" value="Unassembled WGS sequence"/>
</dbReference>
<sequence>MEVWEVEFRSKKKYYSPQPHFNKGGHLIEAIVRPRFWLSVNYRIQTPNSAENSDIRAAEGVDYLIGDDGLAKQKLHKHWKGNNGLYCAGLVRRGLYGSAEDAINIANDISNVLKSVKKTIA</sequence>
<proteinExistence type="predicted"/>
<accession>A0ABD0W4U3</accession>
<dbReference type="AlphaFoldDB" id="A0ABD0W4U3"/>
<protein>
    <submittedName>
        <fullName evidence="1">Uncharacterized protein</fullName>
    </submittedName>
</protein>
<dbReference type="EMBL" id="JANQDX010000001">
    <property type="protein sequence ID" value="KAL0928541.1"/>
    <property type="molecule type" value="Genomic_DNA"/>
</dbReference>
<evidence type="ECO:0000313" key="1">
    <source>
        <dbReference type="EMBL" id="KAL0928541.1"/>
    </source>
</evidence>
<comment type="caution">
    <text evidence="1">The sequence shown here is derived from an EMBL/GenBank/DDBJ whole genome shotgun (WGS) entry which is preliminary data.</text>
</comment>
<keyword evidence="2" id="KW-1185">Reference proteome</keyword>
<evidence type="ECO:0000313" key="2">
    <source>
        <dbReference type="Proteomes" id="UP001552299"/>
    </source>
</evidence>